<evidence type="ECO:0000313" key="2">
    <source>
        <dbReference type="Proteomes" id="UP000269396"/>
    </source>
</evidence>
<dbReference type="Proteomes" id="UP000269396">
    <property type="component" value="Unassembled WGS sequence"/>
</dbReference>
<protein>
    <submittedName>
        <fullName evidence="1">Uncharacterized protein</fullName>
    </submittedName>
</protein>
<keyword evidence="2" id="KW-1185">Reference proteome</keyword>
<accession>A0A3P8G3C9</accession>
<organism evidence="1 2">
    <name type="scientific">Schistosoma mattheei</name>
    <dbReference type="NCBI Taxonomy" id="31246"/>
    <lineage>
        <taxon>Eukaryota</taxon>
        <taxon>Metazoa</taxon>
        <taxon>Spiralia</taxon>
        <taxon>Lophotrochozoa</taxon>
        <taxon>Platyhelminthes</taxon>
        <taxon>Trematoda</taxon>
        <taxon>Digenea</taxon>
        <taxon>Strigeidida</taxon>
        <taxon>Schistosomatoidea</taxon>
        <taxon>Schistosomatidae</taxon>
        <taxon>Schistosoma</taxon>
    </lineage>
</organism>
<reference evidence="1 2" key="1">
    <citation type="submission" date="2018-11" db="EMBL/GenBank/DDBJ databases">
        <authorList>
            <consortium name="Pathogen Informatics"/>
        </authorList>
    </citation>
    <scope>NUCLEOTIDE SEQUENCE [LARGE SCALE GENOMIC DNA]</scope>
    <source>
        <strain>Denwood</strain>
        <strain evidence="2">Zambia</strain>
    </source>
</reference>
<evidence type="ECO:0000313" key="1">
    <source>
        <dbReference type="EMBL" id="VDP65044.1"/>
    </source>
</evidence>
<name>A0A3P8G3C9_9TREM</name>
<sequence length="190" mass="22176">MIILNVQLEYLELNLWKSQMESMAKKPITVYNDFLQSLSSLPISVLSDNTVADTLNTKTRCWLNLIEKSYNRRAKALEVQSKSKFFRRIKLSDRNLKASSELAKCFYELRILPRIHLLERRIDDWWSEFQLDENDFTGASFIDVFNNRSTVTGLEVPSPIAYSDSGTFILLDIRIIYESDVSILCYPVRF</sequence>
<dbReference type="InterPro" id="IPR057435">
    <property type="entry name" value="Lips"/>
</dbReference>
<dbReference type="AlphaFoldDB" id="A0A3P8G3C9"/>
<dbReference type="Pfam" id="PF25228">
    <property type="entry name" value="Lips"/>
    <property type="match status" value="1"/>
</dbReference>
<proteinExistence type="predicted"/>
<gene>
    <name evidence="1" type="ORF">SMTD_LOCUS14142</name>
</gene>
<dbReference type="EMBL" id="UZAL01034312">
    <property type="protein sequence ID" value="VDP65044.1"/>
    <property type="molecule type" value="Genomic_DNA"/>
</dbReference>